<dbReference type="FunFam" id="2.60.120.10:FF:000032">
    <property type="entry name" value="Mannose-1-phosphate guanylyltransferase/mannose-6-phosphate isomerase"/>
    <property type="match status" value="1"/>
</dbReference>
<dbReference type="AlphaFoldDB" id="A0A223N0D9"/>
<dbReference type="InterPro" id="IPR029044">
    <property type="entry name" value="Nucleotide-diphossugar_trans"/>
</dbReference>
<feature type="domain" description="Nucleotidyl transferase" evidence="10">
    <location>
        <begin position="4"/>
        <end position="284"/>
    </location>
</feature>
<dbReference type="FunFam" id="3.90.550.10:FF:000046">
    <property type="entry name" value="Mannose-1-phosphate guanylyltransferase (GDP)"/>
    <property type="match status" value="1"/>
</dbReference>
<evidence type="ECO:0000313" key="13">
    <source>
        <dbReference type="EMBL" id="ASU23314.1"/>
    </source>
</evidence>
<evidence type="ECO:0000313" key="14">
    <source>
        <dbReference type="Proteomes" id="UP000215148"/>
    </source>
</evidence>
<dbReference type="GO" id="GO:0005525">
    <property type="term" value="F:GTP binding"/>
    <property type="evidence" value="ECO:0007669"/>
    <property type="project" value="UniProtKB-KW"/>
</dbReference>
<keyword evidence="7" id="KW-0342">GTP-binding</keyword>
<dbReference type="InterPro" id="IPR005835">
    <property type="entry name" value="NTP_transferase_dom"/>
</dbReference>
<evidence type="ECO:0000259" key="10">
    <source>
        <dbReference type="Pfam" id="PF00483"/>
    </source>
</evidence>
<dbReference type="InterPro" id="IPR014710">
    <property type="entry name" value="RmlC-like_jellyroll"/>
</dbReference>
<evidence type="ECO:0000256" key="9">
    <source>
        <dbReference type="RuleBase" id="RU004190"/>
    </source>
</evidence>
<feature type="domain" description="Mannose-6-phosphate isomerase type II C-terminal" evidence="11">
    <location>
        <begin position="349"/>
        <end position="461"/>
    </location>
</feature>
<accession>A0A223N0D9</accession>
<dbReference type="EC" id="2.7.7.13" evidence="3"/>
<evidence type="ECO:0000256" key="3">
    <source>
        <dbReference type="ARBA" id="ARBA00012387"/>
    </source>
</evidence>
<dbReference type="Pfam" id="PF22640">
    <property type="entry name" value="ManC_GMP_beta-helix"/>
    <property type="match status" value="1"/>
</dbReference>
<organism evidence="13 14">
    <name type="scientific">Vibrio qinghaiensis</name>
    <dbReference type="NCBI Taxonomy" id="2025808"/>
    <lineage>
        <taxon>Bacteria</taxon>
        <taxon>Pseudomonadati</taxon>
        <taxon>Pseudomonadota</taxon>
        <taxon>Gammaproteobacteria</taxon>
        <taxon>Vibrionales</taxon>
        <taxon>Vibrionaceae</taxon>
        <taxon>Vibrio</taxon>
    </lineage>
</organism>
<evidence type="ECO:0000256" key="7">
    <source>
        <dbReference type="ARBA" id="ARBA00023134"/>
    </source>
</evidence>
<dbReference type="CDD" id="cd02509">
    <property type="entry name" value="GDP-M1P_Guanylyltransferase"/>
    <property type="match status" value="1"/>
</dbReference>
<sequence length="468" mass="52580">MIIPVIMAGGSGSRLWPLSRTQYPKQFISLVNNDSMLQDTISRLKLLPKSDPIIICNNDHRFMVAEQMRELGIHNADIILEPVGRNTAPAIALAAFQAIRDGQDPLLLVLAADHVITNEQAFIESVNRSIPAAENDMLVTFGIVPTHPETGYGYIKQGKVFDNDLYHVEAFVEKPNFETAQQYLETGKYSWNSGMFLFKASTYLNELRKYNFAIYDICENAMNSSYSDLDFIRIPKKLFAQCPDDSIDYAVMEKTDKAVVLPMDAGWSDVGSWSALWDINAKDANGNAIRGDVLLDSTKNSYIYAQNKLVTTVGVDNLVIVETKDALLVAHKDKVQDVKNIVNQLKQCDRSEYRQHQDVYRPWGKHDQIAEGDRYHVKKIVVRPGKKTATQIHYHRAEHWVVVSGTAKVTNGNETYLVSENQSTYIPVGAAHSFENPGKVNLELIEVRTGSYLAEDDIERIGTEGEGY</sequence>
<dbReference type="RefSeq" id="WP_088729214.1">
    <property type="nucleotide sequence ID" value="NZ_CAWNHI010000001.1"/>
</dbReference>
<evidence type="ECO:0000256" key="5">
    <source>
        <dbReference type="ARBA" id="ARBA00022695"/>
    </source>
</evidence>
<keyword evidence="4 13" id="KW-0808">Transferase</keyword>
<evidence type="ECO:0000256" key="1">
    <source>
        <dbReference type="ARBA" id="ARBA00004823"/>
    </source>
</evidence>
<dbReference type="GO" id="GO:0016853">
    <property type="term" value="F:isomerase activity"/>
    <property type="evidence" value="ECO:0007669"/>
    <property type="project" value="UniProtKB-KW"/>
</dbReference>
<dbReference type="CDD" id="cd02213">
    <property type="entry name" value="cupin_PMI_typeII_C"/>
    <property type="match status" value="1"/>
</dbReference>
<evidence type="ECO:0000256" key="4">
    <source>
        <dbReference type="ARBA" id="ARBA00022679"/>
    </source>
</evidence>
<dbReference type="GO" id="GO:0004475">
    <property type="term" value="F:mannose-1-phosphate guanylyltransferase (GTP) activity"/>
    <property type="evidence" value="ECO:0007669"/>
    <property type="project" value="UniProtKB-EC"/>
</dbReference>
<dbReference type="InterPro" id="IPR001538">
    <property type="entry name" value="Man6P_isomerase-2_C"/>
</dbReference>
<keyword evidence="6" id="KW-0547">Nucleotide-binding</keyword>
<dbReference type="SUPFAM" id="SSF51182">
    <property type="entry name" value="RmlC-like cupins"/>
    <property type="match status" value="1"/>
</dbReference>
<dbReference type="KEGG" id="vqi:CCZ37_12260"/>
<reference evidence="13 14" key="1">
    <citation type="submission" date="2017-08" db="EMBL/GenBank/DDBJ databases">
        <title>The Vibrio qinghaiensis sp.-Q67 is a luminous bacteria isolated firstly from Qinghai lake, Qinghai province, China, which has been proved to be very sensitive to detect environmental and food pollutants. Therefore, complete genome analysis of V. qinghaiensis sp.-Q67 highlights the potential application of this strain on detection of hazards in the contaminated environments.</title>
        <authorList>
            <person name="Gong L."/>
        </authorList>
    </citation>
    <scope>NUCLEOTIDE SEQUENCE [LARGE SCALE GENOMIC DNA]</scope>
    <source>
        <strain evidence="13 14">Q67</strain>
    </source>
</reference>
<protein>
    <recommendedName>
        <fullName evidence="3">mannose-1-phosphate guanylyltransferase</fullName>
        <ecNumber evidence="3">2.7.7.13</ecNumber>
    </recommendedName>
</protein>
<comment type="pathway">
    <text evidence="1">Nucleotide-sugar biosynthesis; GDP-alpha-D-mannose biosynthesis; GDP-alpha-D-mannose from alpha-D-mannose 1-phosphate (GTP route): step 1/1.</text>
</comment>
<dbReference type="Pfam" id="PF01050">
    <property type="entry name" value="MannoseP_isomer"/>
    <property type="match status" value="1"/>
</dbReference>
<comment type="similarity">
    <text evidence="2 9">Belongs to the mannose-6-phosphate isomerase type 2 family.</text>
</comment>
<keyword evidence="13" id="KW-0413">Isomerase</keyword>
<dbReference type="UniPathway" id="UPA00126">
    <property type="reaction ID" value="UER00930"/>
</dbReference>
<dbReference type="InterPro" id="IPR054566">
    <property type="entry name" value="ManC/GMP-like_b-helix"/>
</dbReference>
<dbReference type="InterPro" id="IPR049577">
    <property type="entry name" value="GMPP_N"/>
</dbReference>
<dbReference type="InterPro" id="IPR006375">
    <property type="entry name" value="Man1P_GuaTrfase/Man6P_Isoase"/>
</dbReference>
<dbReference type="GO" id="GO:0009298">
    <property type="term" value="P:GDP-mannose biosynthetic process"/>
    <property type="evidence" value="ECO:0007669"/>
    <property type="project" value="UniProtKB-UniPathway"/>
</dbReference>
<dbReference type="Proteomes" id="UP000215148">
    <property type="component" value="Chromosome 1"/>
</dbReference>
<dbReference type="Pfam" id="PF00483">
    <property type="entry name" value="NTP_transferase"/>
    <property type="match status" value="1"/>
</dbReference>
<evidence type="ECO:0000256" key="6">
    <source>
        <dbReference type="ARBA" id="ARBA00022741"/>
    </source>
</evidence>
<dbReference type="SUPFAM" id="SSF53448">
    <property type="entry name" value="Nucleotide-diphospho-sugar transferases"/>
    <property type="match status" value="1"/>
</dbReference>
<evidence type="ECO:0000256" key="8">
    <source>
        <dbReference type="ARBA" id="ARBA00047343"/>
    </source>
</evidence>
<dbReference type="PANTHER" id="PTHR46390:SF1">
    <property type="entry name" value="MANNOSE-1-PHOSPHATE GUANYLYLTRANSFERASE"/>
    <property type="match status" value="1"/>
</dbReference>
<dbReference type="EMBL" id="CP022741">
    <property type="protein sequence ID" value="ASU23314.1"/>
    <property type="molecule type" value="Genomic_DNA"/>
</dbReference>
<proteinExistence type="inferred from homology"/>
<comment type="catalytic activity">
    <reaction evidence="8">
        <text>alpha-D-mannose 1-phosphate + GTP + H(+) = GDP-alpha-D-mannose + diphosphate</text>
        <dbReference type="Rhea" id="RHEA:15229"/>
        <dbReference type="ChEBI" id="CHEBI:15378"/>
        <dbReference type="ChEBI" id="CHEBI:33019"/>
        <dbReference type="ChEBI" id="CHEBI:37565"/>
        <dbReference type="ChEBI" id="CHEBI:57527"/>
        <dbReference type="ChEBI" id="CHEBI:58409"/>
        <dbReference type="EC" id="2.7.7.13"/>
    </reaction>
</comment>
<dbReference type="PANTHER" id="PTHR46390">
    <property type="entry name" value="MANNOSE-1-PHOSPHATE GUANYLYLTRANSFERASE"/>
    <property type="match status" value="1"/>
</dbReference>
<dbReference type="Gene3D" id="3.90.550.10">
    <property type="entry name" value="Spore Coat Polysaccharide Biosynthesis Protein SpsA, Chain A"/>
    <property type="match status" value="1"/>
</dbReference>
<dbReference type="Gene3D" id="2.60.120.10">
    <property type="entry name" value="Jelly Rolls"/>
    <property type="match status" value="1"/>
</dbReference>
<dbReference type="InterPro" id="IPR051161">
    <property type="entry name" value="Mannose-6P_isomerase_type2"/>
</dbReference>
<keyword evidence="5 13" id="KW-0548">Nucleotidyltransferase</keyword>
<feature type="domain" description="MannoseP isomerase/GMP-like beta-helix" evidence="12">
    <location>
        <begin position="294"/>
        <end position="345"/>
    </location>
</feature>
<dbReference type="NCBIfam" id="TIGR01479">
    <property type="entry name" value="GMP_PMI"/>
    <property type="match status" value="1"/>
</dbReference>
<name>A0A223N0D9_9VIBR</name>
<evidence type="ECO:0000259" key="11">
    <source>
        <dbReference type="Pfam" id="PF01050"/>
    </source>
</evidence>
<dbReference type="InterPro" id="IPR011051">
    <property type="entry name" value="RmlC_Cupin_sf"/>
</dbReference>
<dbReference type="GO" id="GO:0000271">
    <property type="term" value="P:polysaccharide biosynthetic process"/>
    <property type="evidence" value="ECO:0007669"/>
    <property type="project" value="InterPro"/>
</dbReference>
<gene>
    <name evidence="13" type="ORF">CCZ37_12260</name>
</gene>
<keyword evidence="14" id="KW-1185">Reference proteome</keyword>
<evidence type="ECO:0000256" key="2">
    <source>
        <dbReference type="ARBA" id="ARBA00006115"/>
    </source>
</evidence>
<evidence type="ECO:0000259" key="12">
    <source>
        <dbReference type="Pfam" id="PF22640"/>
    </source>
</evidence>